<dbReference type="Proteomes" id="UP000515789">
    <property type="component" value="Chromosome"/>
</dbReference>
<dbReference type="GeneID" id="75051917"/>
<dbReference type="AlphaFoldDB" id="A0A7G5MXH2"/>
<proteinExistence type="predicted"/>
<protein>
    <submittedName>
        <fullName evidence="1">Uncharacterized protein</fullName>
    </submittedName>
</protein>
<organism evidence="1 2">
    <name type="scientific">Blautia producta</name>
    <dbReference type="NCBI Taxonomy" id="33035"/>
    <lineage>
        <taxon>Bacteria</taxon>
        <taxon>Bacillati</taxon>
        <taxon>Bacillota</taxon>
        <taxon>Clostridia</taxon>
        <taxon>Lachnospirales</taxon>
        <taxon>Lachnospiraceae</taxon>
        <taxon>Blautia</taxon>
    </lineage>
</organism>
<reference evidence="1 2" key="1">
    <citation type="submission" date="2019-04" db="EMBL/GenBank/DDBJ databases">
        <authorList>
            <person name="Schori C."/>
            <person name="Ahrens C."/>
        </authorList>
    </citation>
    <scope>NUCLEOTIDE SEQUENCE [LARGE SCALE GENOMIC DNA]</scope>
    <source>
        <strain evidence="1 2">DSM 2950</strain>
    </source>
</reference>
<evidence type="ECO:0000313" key="1">
    <source>
        <dbReference type="EMBL" id="QMW79315.1"/>
    </source>
</evidence>
<accession>A0A7G5MXH2</accession>
<gene>
    <name evidence="1" type="ORF">E5259_17865</name>
</gene>
<evidence type="ECO:0000313" key="2">
    <source>
        <dbReference type="Proteomes" id="UP000515789"/>
    </source>
</evidence>
<dbReference type="EMBL" id="CP039126">
    <property type="protein sequence ID" value="QMW79315.1"/>
    <property type="molecule type" value="Genomic_DNA"/>
</dbReference>
<sequence>MMKKLTSFTKLTTGEGVRIAFTFSEVDEMGKLISQNNKGNFILVDDAIKAKIDDIEKFINENFLADQEV</sequence>
<name>A0A7G5MXH2_9FIRM</name>
<dbReference type="RefSeq" id="WP_148360919.1">
    <property type="nucleotide sequence ID" value="NZ_CABLBP010000040.1"/>
</dbReference>